<dbReference type="GO" id="GO:0003700">
    <property type="term" value="F:DNA-binding transcription factor activity"/>
    <property type="evidence" value="ECO:0007669"/>
    <property type="project" value="InterPro"/>
</dbReference>
<accession>A0A4Z0R5G2</accession>
<dbReference type="SUPFAM" id="SSF46785">
    <property type="entry name" value="Winged helix' DNA-binding domain"/>
    <property type="match status" value="1"/>
</dbReference>
<evidence type="ECO:0000313" key="6">
    <source>
        <dbReference type="Proteomes" id="UP000298460"/>
    </source>
</evidence>
<dbReference type="NCBIfam" id="NF033788">
    <property type="entry name" value="HTH_metalloreg"/>
    <property type="match status" value="1"/>
</dbReference>
<dbReference type="RefSeq" id="WP_135547426.1">
    <property type="nucleotide sequence ID" value="NZ_SPQQ01000004.1"/>
</dbReference>
<dbReference type="OrthoDB" id="9798835at2"/>
<evidence type="ECO:0000256" key="2">
    <source>
        <dbReference type="ARBA" id="ARBA00023125"/>
    </source>
</evidence>
<keyword evidence="2" id="KW-0238">DNA-binding</keyword>
<dbReference type="InterPro" id="IPR051011">
    <property type="entry name" value="Metal_resp_trans_reg"/>
</dbReference>
<dbReference type="Proteomes" id="UP000298460">
    <property type="component" value="Unassembled WGS sequence"/>
</dbReference>
<dbReference type="PROSITE" id="PS50987">
    <property type="entry name" value="HTH_ARSR_2"/>
    <property type="match status" value="1"/>
</dbReference>
<evidence type="ECO:0000256" key="3">
    <source>
        <dbReference type="ARBA" id="ARBA00023163"/>
    </source>
</evidence>
<dbReference type="PRINTS" id="PR00778">
    <property type="entry name" value="HTHARSR"/>
</dbReference>
<dbReference type="Gene3D" id="1.10.10.10">
    <property type="entry name" value="Winged helix-like DNA-binding domain superfamily/Winged helix DNA-binding domain"/>
    <property type="match status" value="1"/>
</dbReference>
<keyword evidence="6" id="KW-1185">Reference proteome</keyword>
<dbReference type="InterPro" id="IPR011991">
    <property type="entry name" value="ArsR-like_HTH"/>
</dbReference>
<dbReference type="AlphaFoldDB" id="A0A4Z0R5G2"/>
<reference evidence="5 6" key="1">
    <citation type="submission" date="2019-03" db="EMBL/GenBank/DDBJ databases">
        <title>Draft Genome Sequence of Desulfosporosinus fructosivorans Strain 63.6F, Isolated from Marine Sediment in the Baltic Sea.</title>
        <authorList>
            <person name="Hausmann B."/>
            <person name="Vandieken V."/>
            <person name="Pjevac P."/>
            <person name="Schreck K."/>
            <person name="Herbold C.W."/>
            <person name="Loy A."/>
        </authorList>
    </citation>
    <scope>NUCLEOTIDE SEQUENCE [LARGE SCALE GENOMIC DNA]</scope>
    <source>
        <strain evidence="5 6">63.6F</strain>
    </source>
</reference>
<sequence>MEEQIVALKSDFFKALAHPTRVRIVERLAKNNEEVCVCELIEDLGVEQSNLSQHLSILRKQQIITSTKVGLKVMYRIKYPEALTILENVAKILAQQFKEGEALMRHFTER</sequence>
<dbReference type="PANTHER" id="PTHR43132:SF2">
    <property type="entry name" value="ARSENICAL RESISTANCE OPERON REPRESSOR ARSR-RELATED"/>
    <property type="match status" value="1"/>
</dbReference>
<gene>
    <name evidence="5" type="ORF">E4K67_13195</name>
</gene>
<evidence type="ECO:0000256" key="1">
    <source>
        <dbReference type="ARBA" id="ARBA00023015"/>
    </source>
</evidence>
<dbReference type="PANTHER" id="PTHR43132">
    <property type="entry name" value="ARSENICAL RESISTANCE OPERON REPRESSOR ARSR-RELATED"/>
    <property type="match status" value="1"/>
</dbReference>
<comment type="caution">
    <text evidence="5">The sequence shown here is derived from an EMBL/GenBank/DDBJ whole genome shotgun (WGS) entry which is preliminary data.</text>
</comment>
<dbReference type="Pfam" id="PF01022">
    <property type="entry name" value="HTH_5"/>
    <property type="match status" value="1"/>
</dbReference>
<keyword evidence="1" id="KW-0805">Transcription regulation</keyword>
<organism evidence="5 6">
    <name type="scientific">Desulfosporosinus fructosivorans</name>
    <dbReference type="NCBI Taxonomy" id="2018669"/>
    <lineage>
        <taxon>Bacteria</taxon>
        <taxon>Bacillati</taxon>
        <taxon>Bacillota</taxon>
        <taxon>Clostridia</taxon>
        <taxon>Eubacteriales</taxon>
        <taxon>Desulfitobacteriaceae</taxon>
        <taxon>Desulfosporosinus</taxon>
    </lineage>
</organism>
<dbReference type="EMBL" id="SPQQ01000004">
    <property type="protein sequence ID" value="TGE37679.1"/>
    <property type="molecule type" value="Genomic_DNA"/>
</dbReference>
<dbReference type="InterPro" id="IPR036390">
    <property type="entry name" value="WH_DNA-bd_sf"/>
</dbReference>
<evidence type="ECO:0000313" key="5">
    <source>
        <dbReference type="EMBL" id="TGE37679.1"/>
    </source>
</evidence>
<dbReference type="InterPro" id="IPR036388">
    <property type="entry name" value="WH-like_DNA-bd_sf"/>
</dbReference>
<keyword evidence="3" id="KW-0804">Transcription</keyword>
<feature type="domain" description="HTH arsR-type" evidence="4">
    <location>
        <begin position="1"/>
        <end position="97"/>
    </location>
</feature>
<dbReference type="GO" id="GO:0003677">
    <property type="term" value="F:DNA binding"/>
    <property type="evidence" value="ECO:0007669"/>
    <property type="project" value="UniProtKB-KW"/>
</dbReference>
<evidence type="ECO:0000259" key="4">
    <source>
        <dbReference type="PROSITE" id="PS50987"/>
    </source>
</evidence>
<dbReference type="CDD" id="cd00090">
    <property type="entry name" value="HTH_ARSR"/>
    <property type="match status" value="1"/>
</dbReference>
<dbReference type="InterPro" id="IPR001845">
    <property type="entry name" value="HTH_ArsR_DNA-bd_dom"/>
</dbReference>
<name>A0A4Z0R5G2_9FIRM</name>
<proteinExistence type="predicted"/>
<dbReference type="SMART" id="SM00418">
    <property type="entry name" value="HTH_ARSR"/>
    <property type="match status" value="1"/>
</dbReference>
<protein>
    <submittedName>
        <fullName evidence="5">ArsR family transcriptional regulator</fullName>
    </submittedName>
</protein>